<dbReference type="AlphaFoldDB" id="A0A8H5FMD7"/>
<accession>A0A8H5FMD7</accession>
<dbReference type="InterPro" id="IPR013762">
    <property type="entry name" value="Integrase-like_cat_sf"/>
</dbReference>
<feature type="compositionally biased region" description="Low complexity" evidence="2">
    <location>
        <begin position="960"/>
        <end position="1036"/>
    </location>
</feature>
<dbReference type="Proteomes" id="UP000541558">
    <property type="component" value="Unassembled WGS sequence"/>
</dbReference>
<sequence length="1062" mass="117611">MPPKRRGSKAAPSKPAKAARVSVDDRCESDGARVLARRGQTLAEAKSLVHHAKPLAKSTMTRNKRLRKRLVIFYAKWEKVTKEEAEETLFALDSPLPNRGFIEFWIESVATCGISKVGEAGRKEGWTERTTLNAWSAICSERAESCNIPFDDNYRSQINRFIKKLSEDGLLSTAARKKPTLRHQDFIDMMGAMISGSDRIPSAILRIQMCLLMGLLYQTGSGQRPGAVVESRDHEGSDECLHWGDTKLFLTGVGPDGKTVNFHWLITFEWIKGQRHVKSFNIQLALHSLSRENTPSDPVLYFIFLADRLGVFQENVTETYLKSDPSTHPKRLPHLIPMNNAFLSLPIFTRPTSDAPMTYADAVKYLHRGVEVLGHERSYFYMFRHTLATRTARNMPIWKVQYILGHKSTSNYASSTYQSRHIREDVGGMMVNDVRSADLDDLFASTAYNQHIGDGLSSYELDRFTRVLSLVSEKAVAYGNIILSRKRIMLDRLGPNAEKTHLEHPDVQAYQDALSDGMVLLDEALDTQQHDYMLIKATAQSAIAPHIIDAFLPIFKSFRDQAISISSGELEERNALDAIASQAVEHPYAGITNDDVPNPALALLERLQLEVASSDMREAGYCPTCVMRGVDTPAHASNNVSEHAYTCSAEAYKDTHVRCSLCQAWLTLGDEADLDNHYATCFENFCHKLKADRGEDDDDDDDDSYPGLGPFSILIRSNSRSKFRMYLCPCCLFDESLEWSVRLHPFKGGCRPIIDHFRTHFYNYKKPTYKCDTKIDYHKLHRCLIPQCDGSVEYNTAAWVEHLQQVHNIELIECSLDHSHSRACLALPENYCFKKQAEFFAGHAVLGRPMPTTYLIDTRRSSIVKNWEKQVTDYLDELEGKGITSAPASETHMPTDKSTRAYMNTDCGPPSPPRKKAARKPGYKFPGKKATTEGLVTHKKYRDRSKKDATKRVRSRANPSAASVRLAASAVAGPSRSSAVAGPSRSSAVAGPSSAVAGPSSAVAGPSSAVAGPSSAVAGPSSAVAGPSSAVAGPSSAVTGVTSAVGHFLPFDSFPTAFRRPI</sequence>
<feature type="region of interest" description="Disordered" evidence="2">
    <location>
        <begin position="883"/>
        <end position="1036"/>
    </location>
</feature>
<dbReference type="GO" id="GO:0006310">
    <property type="term" value="P:DNA recombination"/>
    <property type="evidence" value="ECO:0007669"/>
    <property type="project" value="UniProtKB-KW"/>
</dbReference>
<dbReference type="GO" id="GO:0003677">
    <property type="term" value="F:DNA binding"/>
    <property type="evidence" value="ECO:0007669"/>
    <property type="project" value="InterPro"/>
</dbReference>
<feature type="compositionally biased region" description="Basic residues" evidence="2">
    <location>
        <begin position="913"/>
        <end position="922"/>
    </location>
</feature>
<proteinExistence type="predicted"/>
<feature type="region of interest" description="Disordered" evidence="2">
    <location>
        <begin position="1"/>
        <end position="24"/>
    </location>
</feature>
<evidence type="ECO:0000313" key="4">
    <source>
        <dbReference type="Proteomes" id="UP000541558"/>
    </source>
</evidence>
<dbReference type="GO" id="GO:0015074">
    <property type="term" value="P:DNA integration"/>
    <property type="evidence" value="ECO:0007669"/>
    <property type="project" value="InterPro"/>
</dbReference>
<evidence type="ECO:0000313" key="3">
    <source>
        <dbReference type="EMBL" id="KAF5341743.1"/>
    </source>
</evidence>
<dbReference type="SUPFAM" id="SSF56349">
    <property type="entry name" value="DNA breaking-rejoining enzymes"/>
    <property type="match status" value="1"/>
</dbReference>
<comment type="caution">
    <text evidence="3">The sequence shown here is derived from an EMBL/GenBank/DDBJ whole genome shotgun (WGS) entry which is preliminary data.</text>
</comment>
<gene>
    <name evidence="3" type="ORF">D9611_001647</name>
</gene>
<feature type="compositionally biased region" description="Low complexity" evidence="2">
    <location>
        <begin position="9"/>
        <end position="19"/>
    </location>
</feature>
<dbReference type="PANTHER" id="PTHR37535:SF3">
    <property type="entry name" value="FLUG DOMAIN-CONTAINING PROTEIN"/>
    <property type="match status" value="1"/>
</dbReference>
<name>A0A8H5FMD7_9AGAR</name>
<dbReference type="InterPro" id="IPR011010">
    <property type="entry name" value="DNA_brk_join_enz"/>
</dbReference>
<evidence type="ECO:0000256" key="1">
    <source>
        <dbReference type="ARBA" id="ARBA00023172"/>
    </source>
</evidence>
<dbReference type="EMBL" id="JAACJK010000001">
    <property type="protein sequence ID" value="KAF5341743.1"/>
    <property type="molecule type" value="Genomic_DNA"/>
</dbReference>
<organism evidence="3 4">
    <name type="scientific">Ephemerocybe angulata</name>
    <dbReference type="NCBI Taxonomy" id="980116"/>
    <lineage>
        <taxon>Eukaryota</taxon>
        <taxon>Fungi</taxon>
        <taxon>Dikarya</taxon>
        <taxon>Basidiomycota</taxon>
        <taxon>Agaricomycotina</taxon>
        <taxon>Agaricomycetes</taxon>
        <taxon>Agaricomycetidae</taxon>
        <taxon>Agaricales</taxon>
        <taxon>Agaricineae</taxon>
        <taxon>Psathyrellaceae</taxon>
        <taxon>Ephemerocybe</taxon>
    </lineage>
</organism>
<keyword evidence="1" id="KW-0233">DNA recombination</keyword>
<reference evidence="3 4" key="1">
    <citation type="journal article" date="2020" name="ISME J.">
        <title>Uncovering the hidden diversity of litter-decomposition mechanisms in mushroom-forming fungi.</title>
        <authorList>
            <person name="Floudas D."/>
            <person name="Bentzer J."/>
            <person name="Ahren D."/>
            <person name="Johansson T."/>
            <person name="Persson P."/>
            <person name="Tunlid A."/>
        </authorList>
    </citation>
    <scope>NUCLEOTIDE SEQUENCE [LARGE SCALE GENOMIC DNA]</scope>
    <source>
        <strain evidence="3 4">CBS 175.51</strain>
    </source>
</reference>
<keyword evidence="4" id="KW-1185">Reference proteome</keyword>
<dbReference type="PANTHER" id="PTHR37535">
    <property type="entry name" value="FLUG DOMAIN PROTEIN"/>
    <property type="match status" value="1"/>
</dbReference>
<dbReference type="OrthoDB" id="3271023at2759"/>
<protein>
    <submittedName>
        <fullName evidence="3">Uncharacterized protein</fullName>
    </submittedName>
</protein>
<dbReference type="Gene3D" id="1.10.443.10">
    <property type="entry name" value="Intergrase catalytic core"/>
    <property type="match status" value="1"/>
</dbReference>
<evidence type="ECO:0000256" key="2">
    <source>
        <dbReference type="SAM" id="MobiDB-lite"/>
    </source>
</evidence>